<feature type="chain" id="PRO_5022811739" evidence="1">
    <location>
        <begin position="23"/>
        <end position="257"/>
    </location>
</feature>
<gene>
    <name evidence="2" type="ORF">FRY97_18265</name>
</gene>
<accession>A0A5C6RI37</accession>
<dbReference type="Proteomes" id="UP000321580">
    <property type="component" value="Unassembled WGS sequence"/>
</dbReference>
<keyword evidence="2" id="KW-0449">Lipoprotein</keyword>
<sequence>MKKIFLLLAVCCASSFSYLATAQTAEEIVASYLENIGGEEQLNKIKNMVITGKSQAQGMEFPVTMYQTADGKQRMDLVFQGKEITQMAFDGEVGWGVNFMTGEAEKMEAEQSKMMKEQLTDFPDPFLNYKEKGYTVELVEETELEGTPVYKIKLTKKPIMVEGEELENFSFYYFDKDSYVTLAQEEIAKAGPMKGQSTMTYTSDYDEVAGVYMPFSITSKMNGTTMFSMAIEKIDVNTDIAEGLFAFPEANSEGGEK</sequence>
<reference evidence="2 3" key="1">
    <citation type="submission" date="2019-08" db="EMBL/GenBank/DDBJ databases">
        <title>Genome of Phaeodactylibacter luteus.</title>
        <authorList>
            <person name="Bowman J.P."/>
        </authorList>
    </citation>
    <scope>NUCLEOTIDE SEQUENCE [LARGE SCALE GENOMIC DNA]</scope>
    <source>
        <strain evidence="2 3">KCTC 42180</strain>
    </source>
</reference>
<dbReference type="Gene3D" id="2.50.20.10">
    <property type="entry name" value="Lipoprotein localisation LolA/LolB/LppX"/>
    <property type="match status" value="1"/>
</dbReference>
<organism evidence="2 3">
    <name type="scientific">Phaeodactylibacter luteus</name>
    <dbReference type="NCBI Taxonomy" id="1564516"/>
    <lineage>
        <taxon>Bacteria</taxon>
        <taxon>Pseudomonadati</taxon>
        <taxon>Bacteroidota</taxon>
        <taxon>Saprospiria</taxon>
        <taxon>Saprospirales</taxon>
        <taxon>Haliscomenobacteraceae</taxon>
        <taxon>Phaeodactylibacter</taxon>
    </lineage>
</organism>
<dbReference type="AlphaFoldDB" id="A0A5C6RI37"/>
<dbReference type="RefSeq" id="WP_147169012.1">
    <property type="nucleotide sequence ID" value="NZ_VOOR01000051.1"/>
</dbReference>
<dbReference type="EMBL" id="VOOR01000051">
    <property type="protein sequence ID" value="TXB61619.1"/>
    <property type="molecule type" value="Genomic_DNA"/>
</dbReference>
<keyword evidence="1" id="KW-0732">Signal</keyword>
<keyword evidence="3" id="KW-1185">Reference proteome</keyword>
<feature type="signal peptide" evidence="1">
    <location>
        <begin position="1"/>
        <end position="22"/>
    </location>
</feature>
<proteinExistence type="predicted"/>
<comment type="caution">
    <text evidence="2">The sequence shown here is derived from an EMBL/GenBank/DDBJ whole genome shotgun (WGS) entry which is preliminary data.</text>
</comment>
<evidence type="ECO:0000313" key="3">
    <source>
        <dbReference type="Proteomes" id="UP000321580"/>
    </source>
</evidence>
<evidence type="ECO:0000313" key="2">
    <source>
        <dbReference type="EMBL" id="TXB61619.1"/>
    </source>
</evidence>
<evidence type="ECO:0000256" key="1">
    <source>
        <dbReference type="SAM" id="SignalP"/>
    </source>
</evidence>
<dbReference type="OrthoDB" id="128937at2"/>
<name>A0A5C6RI37_9BACT</name>
<protein>
    <submittedName>
        <fullName evidence="2">Outer membrane lipoprotein-sorting protein</fullName>
    </submittedName>
</protein>